<reference evidence="1 2" key="1">
    <citation type="submission" date="2024-01" db="EMBL/GenBank/DDBJ databases">
        <title>The complete chloroplast genome sequence of Lithospermum erythrorhizon: insights into the phylogenetic relationship among Boraginaceae species and the maternal lineages of purple gromwells.</title>
        <authorList>
            <person name="Okada T."/>
            <person name="Watanabe K."/>
        </authorList>
    </citation>
    <scope>NUCLEOTIDE SEQUENCE [LARGE SCALE GENOMIC DNA]</scope>
</reference>
<dbReference type="PANTHER" id="PTHR47979">
    <property type="entry name" value="DRAB11-RELATED"/>
    <property type="match status" value="1"/>
</dbReference>
<dbReference type="PROSITE" id="PS51421">
    <property type="entry name" value="RAS"/>
    <property type="match status" value="1"/>
</dbReference>
<gene>
    <name evidence="1" type="ORF">LIER_14774</name>
</gene>
<dbReference type="EMBL" id="BAABME010003124">
    <property type="protein sequence ID" value="GAA0157522.1"/>
    <property type="molecule type" value="Genomic_DNA"/>
</dbReference>
<dbReference type="Gene3D" id="3.40.50.300">
    <property type="entry name" value="P-loop containing nucleotide triphosphate hydrolases"/>
    <property type="match status" value="1"/>
</dbReference>
<dbReference type="SUPFAM" id="SSF52540">
    <property type="entry name" value="P-loop containing nucleoside triphosphate hydrolases"/>
    <property type="match status" value="1"/>
</dbReference>
<dbReference type="InterPro" id="IPR001806">
    <property type="entry name" value="Small_GTPase"/>
</dbReference>
<proteinExistence type="predicted"/>
<dbReference type="PROSITE" id="PS51419">
    <property type="entry name" value="RAB"/>
    <property type="match status" value="1"/>
</dbReference>
<dbReference type="GO" id="GO:0003924">
    <property type="term" value="F:GTPase activity"/>
    <property type="evidence" value="ECO:0007669"/>
    <property type="project" value="InterPro"/>
</dbReference>
<dbReference type="Proteomes" id="UP001454036">
    <property type="component" value="Unassembled WGS sequence"/>
</dbReference>
<name>A0AAV3Q0C1_LITER</name>
<accession>A0AAV3Q0C1</accession>
<dbReference type="InterPro" id="IPR050209">
    <property type="entry name" value="Rab_GTPases_membrane_traffic"/>
</dbReference>
<comment type="caution">
    <text evidence="1">The sequence shown here is derived from an EMBL/GenBank/DDBJ whole genome shotgun (WGS) entry which is preliminary data.</text>
</comment>
<keyword evidence="2" id="KW-1185">Reference proteome</keyword>
<evidence type="ECO:0000313" key="2">
    <source>
        <dbReference type="Proteomes" id="UP001454036"/>
    </source>
</evidence>
<dbReference type="Pfam" id="PF00071">
    <property type="entry name" value="Ras"/>
    <property type="match status" value="1"/>
</dbReference>
<dbReference type="GO" id="GO:0005525">
    <property type="term" value="F:GTP binding"/>
    <property type="evidence" value="ECO:0007669"/>
    <property type="project" value="InterPro"/>
</dbReference>
<protein>
    <submittedName>
        <fullName evidence="1">Small GTPase</fullName>
    </submittedName>
</protein>
<evidence type="ECO:0000313" key="1">
    <source>
        <dbReference type="EMBL" id="GAA0157522.1"/>
    </source>
</evidence>
<sequence length="97" mass="10525">MLIGNKSDLRHFVTVSSEDGKAFAEAESLYFMETSGLEATNVQNVFSKVLTQIYRVVSKKAVKAGDGSFSASVPSKGVTIHTKDESSPWKKFGCCLT</sequence>
<dbReference type="InterPro" id="IPR027417">
    <property type="entry name" value="P-loop_NTPase"/>
</dbReference>
<dbReference type="AlphaFoldDB" id="A0AAV3Q0C1"/>
<organism evidence="1 2">
    <name type="scientific">Lithospermum erythrorhizon</name>
    <name type="common">Purple gromwell</name>
    <name type="synonym">Lithospermum officinale var. erythrorhizon</name>
    <dbReference type="NCBI Taxonomy" id="34254"/>
    <lineage>
        <taxon>Eukaryota</taxon>
        <taxon>Viridiplantae</taxon>
        <taxon>Streptophyta</taxon>
        <taxon>Embryophyta</taxon>
        <taxon>Tracheophyta</taxon>
        <taxon>Spermatophyta</taxon>
        <taxon>Magnoliopsida</taxon>
        <taxon>eudicotyledons</taxon>
        <taxon>Gunneridae</taxon>
        <taxon>Pentapetalae</taxon>
        <taxon>asterids</taxon>
        <taxon>lamiids</taxon>
        <taxon>Boraginales</taxon>
        <taxon>Boraginaceae</taxon>
        <taxon>Boraginoideae</taxon>
        <taxon>Lithospermeae</taxon>
        <taxon>Lithospermum</taxon>
    </lineage>
</organism>